<dbReference type="SUPFAM" id="SSF110849">
    <property type="entry name" value="ParB/Sulfiredoxin"/>
    <property type="match status" value="1"/>
</dbReference>
<gene>
    <name evidence="2" type="ORF">SAMN05443248_7175</name>
</gene>
<dbReference type="Proteomes" id="UP000189796">
    <property type="component" value="Chromosome I"/>
</dbReference>
<reference evidence="2 3" key="1">
    <citation type="submission" date="2016-11" db="EMBL/GenBank/DDBJ databases">
        <authorList>
            <person name="Jaros S."/>
            <person name="Januszkiewicz K."/>
            <person name="Wedrychowicz H."/>
        </authorList>
    </citation>
    <scope>NUCLEOTIDE SEQUENCE [LARGE SCALE GENOMIC DNA]</scope>
    <source>
        <strain evidence="2 3">GAS138</strain>
    </source>
</reference>
<dbReference type="EMBL" id="LT670817">
    <property type="protein sequence ID" value="SHH96770.1"/>
    <property type="molecule type" value="Genomic_DNA"/>
</dbReference>
<dbReference type="InterPro" id="IPR036086">
    <property type="entry name" value="ParB/Sulfiredoxin_sf"/>
</dbReference>
<organism evidence="2 3">
    <name type="scientific">Bradyrhizobium erythrophlei</name>
    <dbReference type="NCBI Taxonomy" id="1437360"/>
    <lineage>
        <taxon>Bacteria</taxon>
        <taxon>Pseudomonadati</taxon>
        <taxon>Pseudomonadota</taxon>
        <taxon>Alphaproteobacteria</taxon>
        <taxon>Hyphomicrobiales</taxon>
        <taxon>Nitrobacteraceae</taxon>
        <taxon>Bradyrhizobium</taxon>
    </lineage>
</organism>
<accession>A0A1M5XAB6</accession>
<dbReference type="RefSeq" id="WP_079605438.1">
    <property type="nucleotide sequence ID" value="NZ_LT670817.1"/>
</dbReference>
<dbReference type="OrthoDB" id="9800596at2"/>
<evidence type="ECO:0000256" key="1">
    <source>
        <dbReference type="SAM" id="MobiDB-lite"/>
    </source>
</evidence>
<sequence>MAEREQPREEVGTCIEARARGDKSTAFAESSSNTSEKAHRQGEAQAADPVAIPLAGTQLQFHPLANIFPMMTDEEVNDLGDDMLKHSQREPIWVHEGKVIDGRNRYSACVLKGIEPRIVEYPGIDPLGFVISMNLKRRHLDASQRAMVLAGIANLPKGSHPPIGGSSATQVAAAKIMNVSVRSGQRARYVKAHGDPGLIRAVEQGEVKVSAAEAFAKDVPLQDQARLIVESGSPLSAVKAAVKAKADRASVWKPKPVPDPKAAADRAERRSQLHCERRTQLNRVLHACSALYQSGKPAEVARSMLLLEAGEAKSIISRLREVARFANDVAIWLEHANTGAAIPQHPDARQAEEDVPHEPR</sequence>
<feature type="compositionally biased region" description="Basic and acidic residues" evidence="1">
    <location>
        <begin position="1"/>
        <end position="23"/>
    </location>
</feature>
<feature type="region of interest" description="Disordered" evidence="1">
    <location>
        <begin position="1"/>
        <end position="47"/>
    </location>
</feature>
<evidence type="ECO:0008006" key="4">
    <source>
        <dbReference type="Google" id="ProtNLM"/>
    </source>
</evidence>
<evidence type="ECO:0000313" key="3">
    <source>
        <dbReference type="Proteomes" id="UP000189796"/>
    </source>
</evidence>
<dbReference type="AlphaFoldDB" id="A0A1M5XAB6"/>
<name>A0A1M5XAB6_9BRAD</name>
<evidence type="ECO:0000313" key="2">
    <source>
        <dbReference type="EMBL" id="SHH96770.1"/>
    </source>
</evidence>
<proteinExistence type="predicted"/>
<feature type="region of interest" description="Disordered" evidence="1">
    <location>
        <begin position="341"/>
        <end position="360"/>
    </location>
</feature>
<protein>
    <recommendedName>
        <fullName evidence="4">ParB-like nuclease domain-containing protein</fullName>
    </recommendedName>
</protein>
<feature type="compositionally biased region" description="Basic and acidic residues" evidence="1">
    <location>
        <begin position="346"/>
        <end position="360"/>
    </location>
</feature>